<sequence>MRNRFANMWKREEGVTLIELIAVLSLMSMILGIISTTIFFGFRSYNTVGVENRLREEGDILMSSIITELYVFAPDHVYPLANGTGFRMLHVTADGTEDPSDATTVRINAETGQLEIQKANVDYSKMADPYQSTKINGTIVQGLSSITLEGDTAGGFDYYTTGSINIKLALTLGTGTGTDGSQIELESRFGF</sequence>
<reference evidence="4 5" key="1">
    <citation type="submission" date="2019-06" db="EMBL/GenBank/DDBJ databases">
        <title>Saccharibacillus brassicae sp. nov., an endophytic bacterium isolated from Chinese cabbage seeds (Brassica pekinensis).</title>
        <authorList>
            <person name="Jiang L."/>
            <person name="Lee J."/>
            <person name="Kim S.W."/>
        </authorList>
    </citation>
    <scope>NUCLEOTIDE SEQUENCE [LARGE SCALE GENOMIC DNA]</scope>
    <source>
        <strain evidence="5">KCTC 43072 / ATSA2</strain>
    </source>
</reference>
<dbReference type="Pfam" id="PF07963">
    <property type="entry name" value="N_methyl"/>
    <property type="match status" value="1"/>
</dbReference>
<organism evidence="4 5">
    <name type="scientific">Saccharibacillus brassicae</name>
    <dbReference type="NCBI Taxonomy" id="2583377"/>
    <lineage>
        <taxon>Bacteria</taxon>
        <taxon>Bacillati</taxon>
        <taxon>Bacillota</taxon>
        <taxon>Bacilli</taxon>
        <taxon>Bacillales</taxon>
        <taxon>Paenibacillaceae</taxon>
        <taxon>Saccharibacillus</taxon>
    </lineage>
</organism>
<evidence type="ECO:0000256" key="3">
    <source>
        <dbReference type="SAM" id="Phobius"/>
    </source>
</evidence>
<feature type="transmembrane region" description="Helical" evidence="3">
    <location>
        <begin position="20"/>
        <end position="42"/>
    </location>
</feature>
<keyword evidence="3" id="KW-0472">Membrane</keyword>
<evidence type="ECO:0008006" key="6">
    <source>
        <dbReference type="Google" id="ProtNLM"/>
    </source>
</evidence>
<dbReference type="RefSeq" id="WP_141447371.1">
    <property type="nucleotide sequence ID" value="NZ_CBCSAZ010000002.1"/>
</dbReference>
<dbReference type="AlphaFoldDB" id="A0A4Y6UT10"/>
<accession>A0A4Y6UT10</accession>
<dbReference type="PROSITE" id="PS00409">
    <property type="entry name" value="PROKAR_NTER_METHYL"/>
    <property type="match status" value="1"/>
</dbReference>
<dbReference type="Proteomes" id="UP000316968">
    <property type="component" value="Chromosome"/>
</dbReference>
<dbReference type="EMBL" id="CP041217">
    <property type="protein sequence ID" value="QDH20822.1"/>
    <property type="molecule type" value="Genomic_DNA"/>
</dbReference>
<keyword evidence="2" id="KW-0178">Competence</keyword>
<keyword evidence="5" id="KW-1185">Reference proteome</keyword>
<evidence type="ECO:0000256" key="1">
    <source>
        <dbReference type="ARBA" id="ARBA00004241"/>
    </source>
</evidence>
<gene>
    <name evidence="4" type="ORF">FFV09_08165</name>
</gene>
<protein>
    <recommendedName>
        <fullName evidence="6">Prepilin-type N-terminal cleavage/methylation domain-containing protein</fullName>
    </recommendedName>
</protein>
<comment type="subcellular location">
    <subcellularLocation>
        <location evidence="1">Cell surface</location>
    </subcellularLocation>
</comment>
<dbReference type="GO" id="GO:0030420">
    <property type="term" value="P:establishment of competence for transformation"/>
    <property type="evidence" value="ECO:0007669"/>
    <property type="project" value="UniProtKB-KW"/>
</dbReference>
<dbReference type="GO" id="GO:0009986">
    <property type="term" value="C:cell surface"/>
    <property type="evidence" value="ECO:0007669"/>
    <property type="project" value="UniProtKB-SubCell"/>
</dbReference>
<dbReference type="InterPro" id="IPR012902">
    <property type="entry name" value="N_methyl_site"/>
</dbReference>
<evidence type="ECO:0000256" key="2">
    <source>
        <dbReference type="ARBA" id="ARBA00023287"/>
    </source>
</evidence>
<keyword evidence="3" id="KW-0812">Transmembrane</keyword>
<proteinExistence type="predicted"/>
<dbReference type="KEGG" id="saca:FFV09_08165"/>
<evidence type="ECO:0000313" key="5">
    <source>
        <dbReference type="Proteomes" id="UP000316968"/>
    </source>
</evidence>
<evidence type="ECO:0000313" key="4">
    <source>
        <dbReference type="EMBL" id="QDH20822.1"/>
    </source>
</evidence>
<keyword evidence="3" id="KW-1133">Transmembrane helix</keyword>
<dbReference type="OrthoDB" id="2969353at2"/>
<name>A0A4Y6UT10_SACBS</name>